<evidence type="ECO:0000256" key="3">
    <source>
        <dbReference type="ARBA" id="ARBA00023163"/>
    </source>
</evidence>
<dbReference type="GO" id="GO:0000976">
    <property type="term" value="F:transcription cis-regulatory region binding"/>
    <property type="evidence" value="ECO:0007669"/>
    <property type="project" value="TreeGrafter"/>
</dbReference>
<organism evidence="6 7">
    <name type="scientific">Fuscovulum blasticum DSM 2131</name>
    <dbReference type="NCBI Taxonomy" id="1188250"/>
    <lineage>
        <taxon>Bacteria</taxon>
        <taxon>Pseudomonadati</taxon>
        <taxon>Pseudomonadota</taxon>
        <taxon>Alphaproteobacteria</taxon>
        <taxon>Rhodobacterales</taxon>
        <taxon>Paracoccaceae</taxon>
        <taxon>Pseudogemmobacter</taxon>
    </lineage>
</organism>
<dbReference type="Gene3D" id="1.10.357.10">
    <property type="entry name" value="Tetracycline Repressor, domain 2"/>
    <property type="match status" value="1"/>
</dbReference>
<evidence type="ECO:0000313" key="7">
    <source>
        <dbReference type="Proteomes" id="UP000241362"/>
    </source>
</evidence>
<keyword evidence="3" id="KW-0804">Transcription</keyword>
<evidence type="ECO:0000256" key="1">
    <source>
        <dbReference type="ARBA" id="ARBA00023015"/>
    </source>
</evidence>
<protein>
    <submittedName>
        <fullName evidence="6">TetR/AcrR family transcriptional regulator</fullName>
    </submittedName>
</protein>
<name>A0A2T4JB11_FUSBL</name>
<dbReference type="RefSeq" id="WP_107672817.1">
    <property type="nucleotide sequence ID" value="NZ_PZKE01000005.1"/>
</dbReference>
<keyword evidence="1" id="KW-0805">Transcription regulation</keyword>
<dbReference type="InterPro" id="IPR009057">
    <property type="entry name" value="Homeodomain-like_sf"/>
</dbReference>
<dbReference type="Proteomes" id="UP000241362">
    <property type="component" value="Unassembled WGS sequence"/>
</dbReference>
<evidence type="ECO:0000256" key="4">
    <source>
        <dbReference type="PROSITE-ProRule" id="PRU00335"/>
    </source>
</evidence>
<proteinExistence type="predicted"/>
<dbReference type="PANTHER" id="PTHR30055:SF234">
    <property type="entry name" value="HTH-TYPE TRANSCRIPTIONAL REGULATOR BETI"/>
    <property type="match status" value="1"/>
</dbReference>
<gene>
    <name evidence="6" type="ORF">C5F44_07110</name>
</gene>
<evidence type="ECO:0000313" key="6">
    <source>
        <dbReference type="EMBL" id="PTE15043.1"/>
    </source>
</evidence>
<evidence type="ECO:0000259" key="5">
    <source>
        <dbReference type="PROSITE" id="PS50977"/>
    </source>
</evidence>
<dbReference type="EMBL" id="PZKE01000005">
    <property type="protein sequence ID" value="PTE15043.1"/>
    <property type="molecule type" value="Genomic_DNA"/>
</dbReference>
<evidence type="ECO:0000256" key="2">
    <source>
        <dbReference type="ARBA" id="ARBA00023125"/>
    </source>
</evidence>
<keyword evidence="7" id="KW-1185">Reference proteome</keyword>
<dbReference type="SUPFAM" id="SSF46689">
    <property type="entry name" value="Homeodomain-like"/>
    <property type="match status" value="1"/>
</dbReference>
<feature type="DNA-binding region" description="H-T-H motif" evidence="4">
    <location>
        <begin position="35"/>
        <end position="54"/>
    </location>
</feature>
<comment type="caution">
    <text evidence="6">The sequence shown here is derived from an EMBL/GenBank/DDBJ whole genome shotgun (WGS) entry which is preliminary data.</text>
</comment>
<dbReference type="Pfam" id="PF00440">
    <property type="entry name" value="TetR_N"/>
    <property type="match status" value="1"/>
</dbReference>
<accession>A0A2T4JB11</accession>
<dbReference type="PRINTS" id="PR00455">
    <property type="entry name" value="HTHTETR"/>
</dbReference>
<sequence length="203" mass="21850">MNTLATLPQANDARSAEILARIRGAFAEKGFDGASMQDLARAAGMSVGNFYRYFPSKDAIVAAMVAFDMEEMRRELDEIHRSPAPMAAIRAKIVTKLGEGCPSENGHLWAEISAAAQRKGEIAQICGGLEDMVAENLLKIFARVTGLAPETTRARFGAHARFVVMMVKAAETRNPSAKDPDLDALILRSIDATLNEITASTGP</sequence>
<dbReference type="InterPro" id="IPR001647">
    <property type="entry name" value="HTH_TetR"/>
</dbReference>
<dbReference type="PROSITE" id="PS50977">
    <property type="entry name" value="HTH_TETR_2"/>
    <property type="match status" value="1"/>
</dbReference>
<reference evidence="6 7" key="1">
    <citation type="submission" date="2018-03" db="EMBL/GenBank/DDBJ databases">
        <title>Rhodobacter blasticus.</title>
        <authorList>
            <person name="Meyer T.E."/>
            <person name="Miller S."/>
            <person name="Lodha T."/>
            <person name="Gandham S."/>
            <person name="Chintalapati S."/>
            <person name="Chintalapati V.R."/>
        </authorList>
    </citation>
    <scope>NUCLEOTIDE SEQUENCE [LARGE SCALE GENOMIC DNA]</scope>
    <source>
        <strain evidence="6 7">DSM 2131</strain>
    </source>
</reference>
<dbReference type="PANTHER" id="PTHR30055">
    <property type="entry name" value="HTH-TYPE TRANSCRIPTIONAL REGULATOR RUTR"/>
    <property type="match status" value="1"/>
</dbReference>
<dbReference type="InterPro" id="IPR050109">
    <property type="entry name" value="HTH-type_TetR-like_transc_reg"/>
</dbReference>
<feature type="domain" description="HTH tetR-type" evidence="5">
    <location>
        <begin position="12"/>
        <end position="72"/>
    </location>
</feature>
<keyword evidence="2 4" id="KW-0238">DNA-binding</keyword>
<dbReference type="AlphaFoldDB" id="A0A2T4JB11"/>
<dbReference type="GO" id="GO:0003700">
    <property type="term" value="F:DNA-binding transcription factor activity"/>
    <property type="evidence" value="ECO:0007669"/>
    <property type="project" value="TreeGrafter"/>
</dbReference>